<gene>
    <name evidence="1" type="ORF">M513_08877</name>
    <name evidence="2" type="ORF">M514_08877</name>
</gene>
<name>A0A085NBT6_9BILA</name>
<organism evidence="2">
    <name type="scientific">Trichuris suis</name>
    <name type="common">pig whipworm</name>
    <dbReference type="NCBI Taxonomy" id="68888"/>
    <lineage>
        <taxon>Eukaryota</taxon>
        <taxon>Metazoa</taxon>
        <taxon>Ecdysozoa</taxon>
        <taxon>Nematoda</taxon>
        <taxon>Enoplea</taxon>
        <taxon>Dorylaimia</taxon>
        <taxon>Trichinellida</taxon>
        <taxon>Trichuridae</taxon>
        <taxon>Trichuris</taxon>
    </lineage>
</organism>
<dbReference type="PANTHER" id="PTHR47331:SF6">
    <property type="entry name" value="DOUBLECORTIN DOMAIN-CONTAINING PROTEIN"/>
    <property type="match status" value="1"/>
</dbReference>
<dbReference type="AlphaFoldDB" id="A0A085NBT6"/>
<dbReference type="PANTHER" id="PTHR47331">
    <property type="entry name" value="PHD-TYPE DOMAIN-CONTAINING PROTEIN"/>
    <property type="match status" value="1"/>
</dbReference>
<dbReference type="EMBL" id="KL363256">
    <property type="protein sequence ID" value="KFD50249.1"/>
    <property type="molecule type" value="Genomic_DNA"/>
</dbReference>
<reference evidence="2 3" key="1">
    <citation type="journal article" date="2014" name="Nat. Genet.">
        <title>Genome and transcriptome of the porcine whipworm Trichuris suis.</title>
        <authorList>
            <person name="Jex A.R."/>
            <person name="Nejsum P."/>
            <person name="Schwarz E.M."/>
            <person name="Hu L."/>
            <person name="Young N.D."/>
            <person name="Hall R.S."/>
            <person name="Korhonen P.K."/>
            <person name="Liao S."/>
            <person name="Thamsborg S."/>
            <person name="Xia J."/>
            <person name="Xu P."/>
            <person name="Wang S."/>
            <person name="Scheerlinck J.P."/>
            <person name="Hofmann A."/>
            <person name="Sternberg P.W."/>
            <person name="Wang J."/>
            <person name="Gasser R.B."/>
        </authorList>
    </citation>
    <scope>NUCLEOTIDE SEQUENCE [LARGE SCALE GENOMIC DNA]</scope>
    <source>
        <strain evidence="2">DCEP-RM93F</strain>
        <strain evidence="1">DCEP-RM93M</strain>
    </source>
</reference>
<accession>A0A085NBT6</accession>
<proteinExistence type="predicted"/>
<sequence length="230" mass="26489">MHVTNFSHSFQTERMFCFFAPSRNCKSKSGQKNTGLITLSEVNGAERRIWQLVQEECFPRELVSLKKGNTVPKDSDMRNLDVYLDSEGLIPVGGRLQFASLSYASKHPAVLSRHHHVVSLLIMQCHERQMHMGIEHTLATLRQKVWILHGAWKIFCEFCVSVLSVKGIGQNRCNKKWQIFQLNVYSQHFRLNELVRTLQVHCTYAVMLQMVAKPLCACLLAWLCAQSIWN</sequence>
<dbReference type="EMBL" id="KL367519">
    <property type="protein sequence ID" value="KFD66932.1"/>
    <property type="molecule type" value="Genomic_DNA"/>
</dbReference>
<keyword evidence="3" id="KW-1185">Reference proteome</keyword>
<evidence type="ECO:0008006" key="4">
    <source>
        <dbReference type="Google" id="ProtNLM"/>
    </source>
</evidence>
<dbReference type="Proteomes" id="UP000030758">
    <property type="component" value="Unassembled WGS sequence"/>
</dbReference>
<protein>
    <recommendedName>
        <fullName evidence="4">Integrase zinc-binding domain-containing protein</fullName>
    </recommendedName>
</protein>
<evidence type="ECO:0000313" key="1">
    <source>
        <dbReference type="EMBL" id="KFD50249.1"/>
    </source>
</evidence>
<evidence type="ECO:0000313" key="2">
    <source>
        <dbReference type="EMBL" id="KFD66932.1"/>
    </source>
</evidence>
<dbReference type="Proteomes" id="UP000030764">
    <property type="component" value="Unassembled WGS sequence"/>
</dbReference>
<evidence type="ECO:0000313" key="3">
    <source>
        <dbReference type="Proteomes" id="UP000030764"/>
    </source>
</evidence>